<keyword evidence="3" id="KW-1185">Reference proteome</keyword>
<dbReference type="AlphaFoldDB" id="A0AAQ3KMV0"/>
<accession>A0AAQ3KMV0</accession>
<sequence length="244" mass="27172">MPPSFRSGAAGNRDQGMALVAKSWMRLVAGGGSGAATATATAVFPQPLLHRLSVTRSYHTPLYEVKVGIPEFLKGVGDGVEAHVSKLEAEIGDLQRLLVTRTLRLKKIGIPCKHGDIYLLSKACWVSCHCTTAQVSRQKWRQPHGHSVYNYDEMRFHKSRFTPLSVLFSQVLAVRKLFDHICFFSDKKIDILAIFCVLTLVMLVVNELSDWEMSGTAMKVVKDFCTSVSPRGLFRFVQSDLWAA</sequence>
<dbReference type="InterPro" id="IPR019083">
    <property type="entry name" value="SAM_Ribosomal_mS41"/>
</dbReference>
<protein>
    <recommendedName>
        <fullName evidence="1">Small ribosomal subunit protein mS41 SAM domain-containing protein</fullName>
    </recommendedName>
</protein>
<dbReference type="PANTHER" id="PTHR34955">
    <property type="entry name" value="IGR MOTIF PROTEIN"/>
    <property type="match status" value="1"/>
</dbReference>
<organism evidence="2 3">
    <name type="scientific">Canna indica</name>
    <name type="common">Indian-shot</name>
    <dbReference type="NCBI Taxonomy" id="4628"/>
    <lineage>
        <taxon>Eukaryota</taxon>
        <taxon>Viridiplantae</taxon>
        <taxon>Streptophyta</taxon>
        <taxon>Embryophyta</taxon>
        <taxon>Tracheophyta</taxon>
        <taxon>Spermatophyta</taxon>
        <taxon>Magnoliopsida</taxon>
        <taxon>Liliopsida</taxon>
        <taxon>Zingiberales</taxon>
        <taxon>Cannaceae</taxon>
        <taxon>Canna</taxon>
    </lineage>
</organism>
<dbReference type="Pfam" id="PF09597">
    <property type="entry name" value="SAM_Ribosomal_mS41"/>
    <property type="match status" value="1"/>
</dbReference>
<reference evidence="2 3" key="1">
    <citation type="submission" date="2023-10" db="EMBL/GenBank/DDBJ databases">
        <title>Chromosome-scale genome assembly provides insights into flower coloration mechanisms of Canna indica.</title>
        <authorList>
            <person name="Li C."/>
        </authorList>
    </citation>
    <scope>NUCLEOTIDE SEQUENCE [LARGE SCALE GENOMIC DNA]</scope>
    <source>
        <tissue evidence="2">Flower</tissue>
    </source>
</reference>
<evidence type="ECO:0000313" key="3">
    <source>
        <dbReference type="Proteomes" id="UP001327560"/>
    </source>
</evidence>
<proteinExistence type="predicted"/>
<evidence type="ECO:0000313" key="2">
    <source>
        <dbReference type="EMBL" id="WOL11793.1"/>
    </source>
</evidence>
<dbReference type="Proteomes" id="UP001327560">
    <property type="component" value="Chromosome 6"/>
</dbReference>
<feature type="domain" description="Small ribosomal subunit protein mS41 SAM" evidence="1">
    <location>
        <begin position="69"/>
        <end position="123"/>
    </location>
</feature>
<evidence type="ECO:0000259" key="1">
    <source>
        <dbReference type="SMART" id="SM01238"/>
    </source>
</evidence>
<gene>
    <name evidence="2" type="ORF">Cni_G20557</name>
</gene>
<dbReference type="SMART" id="SM01238">
    <property type="entry name" value="IGR"/>
    <property type="match status" value="1"/>
</dbReference>
<name>A0AAQ3KMV0_9LILI</name>
<dbReference type="EMBL" id="CP136895">
    <property type="protein sequence ID" value="WOL11793.1"/>
    <property type="molecule type" value="Genomic_DNA"/>
</dbReference>
<dbReference type="PANTHER" id="PTHR34955:SF2">
    <property type="entry name" value="IGR MOTIF PROTEIN"/>
    <property type="match status" value="1"/>
</dbReference>